<dbReference type="Pfam" id="PF13041">
    <property type="entry name" value="PPR_2"/>
    <property type="match status" value="3"/>
</dbReference>
<dbReference type="InterPro" id="IPR011990">
    <property type="entry name" value="TPR-like_helical_dom_sf"/>
</dbReference>
<sequence length="471" mass="52753">MYKRDVCLSTFSRHLQPLLQRSTTISHLHQIQSLLLKTALHQDPSTIAQFISSLSSISIDCARAAFDHLWPSPPPIFAWNSIIRAYAKGLRPSEAIAMFVELQRTGIRHDNFTYPFVLKACASSCLVEEGRMMHCLVLKMGFGSDSFVRNALLHMYASCREIGFARRVFDEMGERDVVSWSSMIGGYVSCKRPVEALVVFQHMKVANVKPNSVTLVSLLSACTLLGSLSMGKAIHSYIAANRVDLDVALGTALVVMYAKCGDIEKAFNVFTSMNVKNLQSWTVMISAFADHGRPKDAISLFIQMESRGLKPDSVSFTALLCACSHLGMVDEGRWYFNQIENVYHIMPTMEHYGCMVDMFERAGLVEEAYEFLRKMPMQPNSVILRSFIGAYRHHGGAIHLDEDFMKLLIEIEPDIGANYVLAANVSAVSARWNDVAQLRNTMSEKGLKKVPGCSWVEVNWRNMGAISHQMV</sequence>
<dbReference type="Pfam" id="PF01535">
    <property type="entry name" value="PPR"/>
    <property type="match status" value="2"/>
</dbReference>
<dbReference type="InterPro" id="IPR002885">
    <property type="entry name" value="PPR_rpt"/>
</dbReference>
<gene>
    <name evidence="3" type="ORF">CKAN_00809600</name>
</gene>
<dbReference type="PROSITE" id="PS51375">
    <property type="entry name" value="PPR"/>
    <property type="match status" value="3"/>
</dbReference>
<evidence type="ECO:0000256" key="1">
    <source>
        <dbReference type="ARBA" id="ARBA00022737"/>
    </source>
</evidence>
<protein>
    <submittedName>
        <fullName evidence="3">Pentatricopeptide repeat-containing protein</fullName>
    </submittedName>
</protein>
<dbReference type="OrthoDB" id="185373at2759"/>
<accession>A0A443NLY0</accession>
<dbReference type="AlphaFoldDB" id="A0A443NLY0"/>
<dbReference type="PANTHER" id="PTHR47926:SF537">
    <property type="entry name" value="PENTACOTRIPEPTIDE-REPEAT REGION OF PRORP DOMAIN-CONTAINING PROTEIN"/>
    <property type="match status" value="1"/>
</dbReference>
<dbReference type="FunFam" id="1.25.40.10:FF:001093">
    <property type="entry name" value="Pentatricopeptide repeat-containing protein At2g34400"/>
    <property type="match status" value="1"/>
</dbReference>
<name>A0A443NLY0_9MAGN</name>
<reference evidence="3 4" key="1">
    <citation type="journal article" date="2019" name="Nat. Plants">
        <title>Stout camphor tree genome fills gaps in understanding of flowering plant genome evolution.</title>
        <authorList>
            <person name="Chaw S.M."/>
            <person name="Liu Y.C."/>
            <person name="Wu Y.W."/>
            <person name="Wang H.Y."/>
            <person name="Lin C.I."/>
            <person name="Wu C.S."/>
            <person name="Ke H.M."/>
            <person name="Chang L.Y."/>
            <person name="Hsu C.Y."/>
            <person name="Yang H.T."/>
            <person name="Sudianto E."/>
            <person name="Hsu M.H."/>
            <person name="Wu K.P."/>
            <person name="Wang L.N."/>
            <person name="Leebens-Mack J.H."/>
            <person name="Tsai I.J."/>
        </authorList>
    </citation>
    <scope>NUCLEOTIDE SEQUENCE [LARGE SCALE GENOMIC DNA]</scope>
    <source>
        <strain evidence="4">cv. Chaw 1501</strain>
        <tissue evidence="3">Young leaves</tissue>
    </source>
</reference>
<comment type="caution">
    <text evidence="3">The sequence shown here is derived from an EMBL/GenBank/DDBJ whole genome shotgun (WGS) entry which is preliminary data.</text>
</comment>
<dbReference type="EMBL" id="QPKB01000003">
    <property type="protein sequence ID" value="RWR79521.1"/>
    <property type="molecule type" value="Genomic_DNA"/>
</dbReference>
<dbReference type="PANTHER" id="PTHR47926">
    <property type="entry name" value="PENTATRICOPEPTIDE REPEAT-CONTAINING PROTEIN"/>
    <property type="match status" value="1"/>
</dbReference>
<dbReference type="NCBIfam" id="TIGR00756">
    <property type="entry name" value="PPR"/>
    <property type="match status" value="3"/>
</dbReference>
<dbReference type="GO" id="GO:0003723">
    <property type="term" value="F:RNA binding"/>
    <property type="evidence" value="ECO:0007669"/>
    <property type="project" value="InterPro"/>
</dbReference>
<proteinExistence type="predicted"/>
<feature type="repeat" description="PPR" evidence="2">
    <location>
        <begin position="277"/>
        <end position="311"/>
    </location>
</feature>
<dbReference type="Pfam" id="PF20431">
    <property type="entry name" value="E_motif"/>
    <property type="match status" value="1"/>
</dbReference>
<organism evidence="3 4">
    <name type="scientific">Cinnamomum micranthum f. kanehirae</name>
    <dbReference type="NCBI Taxonomy" id="337451"/>
    <lineage>
        <taxon>Eukaryota</taxon>
        <taxon>Viridiplantae</taxon>
        <taxon>Streptophyta</taxon>
        <taxon>Embryophyta</taxon>
        <taxon>Tracheophyta</taxon>
        <taxon>Spermatophyta</taxon>
        <taxon>Magnoliopsida</taxon>
        <taxon>Magnoliidae</taxon>
        <taxon>Laurales</taxon>
        <taxon>Lauraceae</taxon>
        <taxon>Cinnamomum</taxon>
    </lineage>
</organism>
<feature type="repeat" description="PPR" evidence="2">
    <location>
        <begin position="75"/>
        <end position="109"/>
    </location>
</feature>
<evidence type="ECO:0000313" key="4">
    <source>
        <dbReference type="Proteomes" id="UP000283530"/>
    </source>
</evidence>
<dbReference type="GO" id="GO:0009451">
    <property type="term" value="P:RNA modification"/>
    <property type="evidence" value="ECO:0007669"/>
    <property type="project" value="InterPro"/>
</dbReference>
<dbReference type="Proteomes" id="UP000283530">
    <property type="component" value="Unassembled WGS sequence"/>
</dbReference>
<evidence type="ECO:0000256" key="2">
    <source>
        <dbReference type="PROSITE-ProRule" id="PRU00708"/>
    </source>
</evidence>
<dbReference type="Gene3D" id="1.25.40.10">
    <property type="entry name" value="Tetratricopeptide repeat domain"/>
    <property type="match status" value="2"/>
</dbReference>
<keyword evidence="1" id="KW-0677">Repeat</keyword>
<dbReference type="InterPro" id="IPR046960">
    <property type="entry name" value="PPR_At4g14850-like_plant"/>
</dbReference>
<dbReference type="InterPro" id="IPR046848">
    <property type="entry name" value="E_motif"/>
</dbReference>
<keyword evidence="4" id="KW-1185">Reference proteome</keyword>
<evidence type="ECO:0000313" key="3">
    <source>
        <dbReference type="EMBL" id="RWR79521.1"/>
    </source>
</evidence>
<dbReference type="STRING" id="337451.A0A443NLY0"/>
<feature type="repeat" description="PPR" evidence="2">
    <location>
        <begin position="176"/>
        <end position="210"/>
    </location>
</feature>
<dbReference type="FunFam" id="1.25.40.10:FF:000427">
    <property type="entry name" value="Pentatricopeptide repeat-containing protein chloroplastic"/>
    <property type="match status" value="1"/>
</dbReference>